<keyword evidence="6 11" id="KW-0547">Nucleotide-binding</keyword>
<feature type="domain" description="tRNA nucleotidyltransferase/poly(A) polymerase RNA and SrmB- binding" evidence="13">
    <location>
        <begin position="149"/>
        <end position="212"/>
    </location>
</feature>
<comment type="similarity">
    <text evidence="11">Belongs to the tRNA nucleotidyltransferase/poly(A) polymerase family. Bacterial CCA-adding enzyme type 2 subfamily.</text>
</comment>
<evidence type="ECO:0000259" key="12">
    <source>
        <dbReference type="Pfam" id="PF01743"/>
    </source>
</evidence>
<dbReference type="PIRSF" id="PIRSF000813">
    <property type="entry name" value="CCA_bact"/>
    <property type="match status" value="1"/>
</dbReference>
<dbReference type="Gene3D" id="3.30.460.10">
    <property type="entry name" value="Beta Polymerase, domain 2"/>
    <property type="match status" value="1"/>
</dbReference>
<comment type="cofactor">
    <cofactor evidence="1 11">
        <name>Mg(2+)</name>
        <dbReference type="ChEBI" id="CHEBI:18420"/>
    </cofactor>
</comment>
<evidence type="ECO:0000313" key="14">
    <source>
        <dbReference type="EMBL" id="TBW52939.1"/>
    </source>
</evidence>
<evidence type="ECO:0000256" key="2">
    <source>
        <dbReference type="ARBA" id="ARBA00022679"/>
    </source>
</evidence>
<dbReference type="InterPro" id="IPR032828">
    <property type="entry name" value="PolyA_RNA-bd"/>
</dbReference>
<comment type="catalytic activity">
    <reaction evidence="11">
        <text>a tRNA with a 3' CCA end + 2 CTP + ATP = a tRNA with a 3' CCACCA end + 3 diphosphate</text>
        <dbReference type="Rhea" id="RHEA:76235"/>
        <dbReference type="Rhea" id="RHEA-COMP:10468"/>
        <dbReference type="Rhea" id="RHEA-COMP:18655"/>
        <dbReference type="ChEBI" id="CHEBI:30616"/>
        <dbReference type="ChEBI" id="CHEBI:33019"/>
        <dbReference type="ChEBI" id="CHEBI:37563"/>
        <dbReference type="ChEBI" id="CHEBI:83071"/>
        <dbReference type="ChEBI" id="CHEBI:195187"/>
    </reaction>
</comment>
<keyword evidence="14" id="KW-0378">Hydrolase</keyword>
<evidence type="ECO:0000313" key="15">
    <source>
        <dbReference type="Proteomes" id="UP000313645"/>
    </source>
</evidence>
<keyword evidence="7 11" id="KW-0692">RNA repair</keyword>
<keyword evidence="9 11" id="KW-0460">Magnesium</keyword>
<comment type="caution">
    <text evidence="14">The sequence shown here is derived from an EMBL/GenBank/DDBJ whole genome shotgun (WGS) entry which is preliminary data.</text>
</comment>
<accession>A0ABY1ZLG0</accession>
<feature type="binding site" evidence="11">
    <location>
        <position position="8"/>
    </location>
    <ligand>
        <name>CTP</name>
        <dbReference type="ChEBI" id="CHEBI:37563"/>
    </ligand>
</feature>
<evidence type="ECO:0000256" key="11">
    <source>
        <dbReference type="HAMAP-Rule" id="MF_01262"/>
    </source>
</evidence>
<feature type="binding site" evidence="11">
    <location>
        <position position="91"/>
    </location>
    <ligand>
        <name>ATP</name>
        <dbReference type="ChEBI" id="CHEBI:30616"/>
    </ligand>
</feature>
<dbReference type="InterPro" id="IPR012006">
    <property type="entry name" value="CCA_bact"/>
</dbReference>
<proteinExistence type="inferred from homology"/>
<evidence type="ECO:0000256" key="10">
    <source>
        <dbReference type="ARBA" id="ARBA00022884"/>
    </source>
</evidence>
<dbReference type="NCBIfam" id="NF008137">
    <property type="entry name" value="PRK10885.1"/>
    <property type="match status" value="1"/>
</dbReference>
<keyword evidence="4 11" id="KW-0548">Nucleotidyltransferase</keyword>
<feature type="domain" description="Poly A polymerase head" evidence="12">
    <location>
        <begin position="3"/>
        <end position="122"/>
    </location>
</feature>
<feature type="binding site" evidence="11">
    <location>
        <position position="140"/>
    </location>
    <ligand>
        <name>CTP</name>
        <dbReference type="ChEBI" id="CHEBI:37563"/>
    </ligand>
</feature>
<evidence type="ECO:0000256" key="5">
    <source>
        <dbReference type="ARBA" id="ARBA00022723"/>
    </source>
</evidence>
<dbReference type="CDD" id="cd05398">
    <property type="entry name" value="NT_ClassII-CCAase"/>
    <property type="match status" value="1"/>
</dbReference>
<feature type="binding site" evidence="11">
    <location>
        <position position="8"/>
    </location>
    <ligand>
        <name>ATP</name>
        <dbReference type="ChEBI" id="CHEBI:30616"/>
    </ligand>
</feature>
<dbReference type="EMBL" id="SJDL01000026">
    <property type="protein sequence ID" value="TBW52939.1"/>
    <property type="molecule type" value="Genomic_DNA"/>
</dbReference>
<name>A0ABY1ZLG0_9GAMM</name>
<keyword evidence="10 11" id="KW-0694">RNA-binding</keyword>
<dbReference type="InterPro" id="IPR050124">
    <property type="entry name" value="tRNA_CCA-adding_enzyme"/>
</dbReference>
<protein>
    <recommendedName>
        <fullName evidence="11">CCA-adding enzyme</fullName>
        <ecNumber evidence="11">2.7.7.72</ecNumber>
    </recommendedName>
    <alternativeName>
        <fullName evidence="11">CCA tRNA nucleotidyltransferase</fullName>
    </alternativeName>
    <alternativeName>
        <fullName evidence="11">tRNA CCA-pyrophosphorylase</fullName>
    </alternativeName>
    <alternativeName>
        <fullName evidence="11">tRNA adenylyl-/cytidylyl- transferase</fullName>
    </alternativeName>
    <alternativeName>
        <fullName evidence="11">tRNA nucleotidyltransferase</fullName>
    </alternativeName>
    <alternativeName>
        <fullName evidence="11">tRNA-NT</fullName>
    </alternativeName>
</protein>
<evidence type="ECO:0000256" key="1">
    <source>
        <dbReference type="ARBA" id="ARBA00001946"/>
    </source>
</evidence>
<dbReference type="GO" id="GO:0004810">
    <property type="term" value="F:CCA tRNA nucleotidyltransferase activity"/>
    <property type="evidence" value="ECO:0007669"/>
    <property type="project" value="UniProtKB-EC"/>
</dbReference>
<dbReference type="InterPro" id="IPR043519">
    <property type="entry name" value="NT_sf"/>
</dbReference>
<gene>
    <name evidence="11" type="primary">cca</name>
    <name evidence="14" type="ORF">EZI54_15720</name>
</gene>
<dbReference type="EC" id="2.7.7.72" evidence="11"/>
<keyword evidence="15" id="KW-1185">Reference proteome</keyword>
<comment type="miscellaneous">
    <text evidence="11">A single active site specifically recognizes both ATP and CTP and is responsible for their addition.</text>
</comment>
<feature type="binding site" evidence="11">
    <location>
        <position position="137"/>
    </location>
    <ligand>
        <name>CTP</name>
        <dbReference type="ChEBI" id="CHEBI:37563"/>
    </ligand>
</feature>
<feature type="binding site" evidence="11">
    <location>
        <position position="91"/>
    </location>
    <ligand>
        <name>CTP</name>
        <dbReference type="ChEBI" id="CHEBI:37563"/>
    </ligand>
</feature>
<dbReference type="PANTHER" id="PTHR47545:SF1">
    <property type="entry name" value="MULTIFUNCTIONAL CCA PROTEIN"/>
    <property type="match status" value="1"/>
</dbReference>
<feature type="binding site" evidence="11">
    <location>
        <position position="137"/>
    </location>
    <ligand>
        <name>ATP</name>
        <dbReference type="ChEBI" id="CHEBI:30616"/>
    </ligand>
</feature>
<evidence type="ECO:0000256" key="6">
    <source>
        <dbReference type="ARBA" id="ARBA00022741"/>
    </source>
</evidence>
<comment type="function">
    <text evidence="11">Catalyzes the addition and repair of the essential 3'-terminal CCA sequence in tRNAs without using a nucleic acid template. Adds these three nucleotides in the order of C, C, and A to the tRNA nucleotide-73, using CTP and ATP as substrates and producing inorganic pyrophosphate. tRNA 3'-terminal CCA addition is required both for tRNA processing and repair. Also involved in tRNA surveillance by mediating tandem CCA addition to generate a CCACCA at the 3' terminus of unstable tRNAs. While stable tRNAs receive only 3'-terminal CCA, unstable tRNAs are marked with CCACCA and rapidly degraded.</text>
</comment>
<evidence type="ECO:0000256" key="3">
    <source>
        <dbReference type="ARBA" id="ARBA00022694"/>
    </source>
</evidence>
<dbReference type="SUPFAM" id="SSF81891">
    <property type="entry name" value="Poly A polymerase C-terminal region-like"/>
    <property type="match status" value="1"/>
</dbReference>
<reference evidence="14 15" key="1">
    <citation type="submission" date="2019-02" db="EMBL/GenBank/DDBJ databases">
        <title>Marinobacter halodurans sp. nov., a marine bacterium isolated from sea tidal flat.</title>
        <authorList>
            <person name="Yoo Y."/>
            <person name="Lee D.W."/>
            <person name="Kim B.S."/>
            <person name="Kim J.-J."/>
        </authorList>
    </citation>
    <scope>NUCLEOTIDE SEQUENCE [LARGE SCALE GENOMIC DNA]</scope>
    <source>
        <strain evidence="14 15">YJ-S3-2</strain>
    </source>
</reference>
<sequence length="380" mass="41763">MDIYLVGGAVRDALLGLPVKDRDWVVVGATPEDMIQHGFRQVGADFPVFLHPQSNEEYALARTERKRGHGYHGFAVHSAPDVTLEDDLRRRDLTINAMARAEDGTVVDPFNGQQDLEKRLLRHVSPAFAEDPLRILRVARFAARFAPMGFCIADETRALMCAMVDAGEVEHLVPERVWQEVQRALQEASPTVFFNVLQDCGALAVLMPALAQVMELEPAPLALRALQSASELSNSLAVRFAALAGSLDEASVEGLCDRLKVPNDCRALATHLAASVDDLLGEARHDPGLLLAILDRCDAWRRPERFGELLVAARAVALARHVDFNPLPIQDILRAAKAVDPRTLMDEGYQGKALGQAIRRRRYLIISDSLGLDNPPGVEP</sequence>
<dbReference type="Pfam" id="PF01743">
    <property type="entry name" value="PolyA_pol"/>
    <property type="match status" value="1"/>
</dbReference>
<dbReference type="GO" id="GO:0016787">
    <property type="term" value="F:hydrolase activity"/>
    <property type="evidence" value="ECO:0007669"/>
    <property type="project" value="UniProtKB-KW"/>
</dbReference>
<evidence type="ECO:0000259" key="13">
    <source>
        <dbReference type="Pfam" id="PF12627"/>
    </source>
</evidence>
<organism evidence="14 15">
    <name type="scientific">Marinobacter halodurans</name>
    <dbReference type="NCBI Taxonomy" id="2528979"/>
    <lineage>
        <taxon>Bacteria</taxon>
        <taxon>Pseudomonadati</taxon>
        <taxon>Pseudomonadota</taxon>
        <taxon>Gammaproteobacteria</taxon>
        <taxon>Pseudomonadales</taxon>
        <taxon>Marinobacteraceae</taxon>
        <taxon>Marinobacter</taxon>
    </lineage>
</organism>
<dbReference type="RefSeq" id="WP_131482831.1">
    <property type="nucleotide sequence ID" value="NZ_SJDL01000026.1"/>
</dbReference>
<keyword evidence="2 11" id="KW-0808">Transferase</keyword>
<dbReference type="SUPFAM" id="SSF81301">
    <property type="entry name" value="Nucleotidyltransferase"/>
    <property type="match status" value="1"/>
</dbReference>
<dbReference type="Pfam" id="PF12627">
    <property type="entry name" value="PolyA_pol_RNAbd"/>
    <property type="match status" value="1"/>
</dbReference>
<dbReference type="Proteomes" id="UP000313645">
    <property type="component" value="Unassembled WGS sequence"/>
</dbReference>
<dbReference type="Gene3D" id="1.10.3090.10">
    <property type="entry name" value="cca-adding enzyme, domain 2"/>
    <property type="match status" value="1"/>
</dbReference>
<dbReference type="HAMAP" id="MF_01262">
    <property type="entry name" value="CCA_bact_type2"/>
    <property type="match status" value="1"/>
</dbReference>
<dbReference type="InterPro" id="IPR002646">
    <property type="entry name" value="PolA_pol_head_dom"/>
</dbReference>
<keyword evidence="5 11" id="KW-0479">Metal-binding</keyword>
<feature type="binding site" evidence="11">
    <location>
        <position position="21"/>
    </location>
    <ligand>
        <name>Mg(2+)</name>
        <dbReference type="ChEBI" id="CHEBI:18420"/>
    </ligand>
</feature>
<feature type="binding site" evidence="11">
    <location>
        <position position="11"/>
    </location>
    <ligand>
        <name>ATP</name>
        <dbReference type="ChEBI" id="CHEBI:30616"/>
    </ligand>
</feature>
<keyword evidence="8 11" id="KW-0067">ATP-binding</keyword>
<keyword evidence="3 11" id="KW-0819">tRNA processing</keyword>
<evidence type="ECO:0000256" key="8">
    <source>
        <dbReference type="ARBA" id="ARBA00022840"/>
    </source>
</evidence>
<evidence type="ECO:0000256" key="4">
    <source>
        <dbReference type="ARBA" id="ARBA00022695"/>
    </source>
</evidence>
<evidence type="ECO:0000256" key="7">
    <source>
        <dbReference type="ARBA" id="ARBA00022800"/>
    </source>
</evidence>
<comment type="catalytic activity">
    <reaction evidence="11">
        <text>a tRNA precursor + 2 CTP + ATP = a tRNA with a 3' CCA end + 3 diphosphate</text>
        <dbReference type="Rhea" id="RHEA:14433"/>
        <dbReference type="Rhea" id="RHEA-COMP:10465"/>
        <dbReference type="Rhea" id="RHEA-COMP:10468"/>
        <dbReference type="ChEBI" id="CHEBI:30616"/>
        <dbReference type="ChEBI" id="CHEBI:33019"/>
        <dbReference type="ChEBI" id="CHEBI:37563"/>
        <dbReference type="ChEBI" id="CHEBI:74896"/>
        <dbReference type="ChEBI" id="CHEBI:83071"/>
        <dbReference type="EC" id="2.7.7.72"/>
    </reaction>
</comment>
<dbReference type="PANTHER" id="PTHR47545">
    <property type="entry name" value="MULTIFUNCTIONAL CCA PROTEIN"/>
    <property type="match status" value="1"/>
</dbReference>
<feature type="binding site" evidence="11">
    <location>
        <position position="23"/>
    </location>
    <ligand>
        <name>Mg(2+)</name>
        <dbReference type="ChEBI" id="CHEBI:18420"/>
    </ligand>
</feature>
<evidence type="ECO:0000256" key="9">
    <source>
        <dbReference type="ARBA" id="ARBA00022842"/>
    </source>
</evidence>
<feature type="binding site" evidence="11">
    <location>
        <position position="11"/>
    </location>
    <ligand>
        <name>CTP</name>
        <dbReference type="ChEBI" id="CHEBI:37563"/>
    </ligand>
</feature>
<feature type="binding site" evidence="11">
    <location>
        <position position="140"/>
    </location>
    <ligand>
        <name>ATP</name>
        <dbReference type="ChEBI" id="CHEBI:30616"/>
    </ligand>
</feature>